<reference evidence="2" key="1">
    <citation type="submission" date="2021-01" db="EMBL/GenBank/DDBJ databases">
        <authorList>
            <person name="Corre E."/>
            <person name="Pelletier E."/>
            <person name="Niang G."/>
            <person name="Scheremetjew M."/>
            <person name="Finn R."/>
            <person name="Kale V."/>
            <person name="Holt S."/>
            <person name="Cochrane G."/>
            <person name="Meng A."/>
            <person name="Brown T."/>
            <person name="Cohen L."/>
        </authorList>
    </citation>
    <scope>NUCLEOTIDE SEQUENCE</scope>
    <source>
        <strain evidence="2">CCMP3105</strain>
    </source>
</reference>
<proteinExistence type="predicted"/>
<dbReference type="SUPFAM" id="SSF56219">
    <property type="entry name" value="DNase I-like"/>
    <property type="match status" value="1"/>
</dbReference>
<dbReference type="PANTHER" id="PTHR11200">
    <property type="entry name" value="INOSITOL 5-PHOSPHATASE"/>
    <property type="match status" value="1"/>
</dbReference>
<evidence type="ECO:0000313" key="2">
    <source>
        <dbReference type="EMBL" id="CAE4592318.1"/>
    </source>
</evidence>
<dbReference type="EMBL" id="HBNR01036162">
    <property type="protein sequence ID" value="CAE4592318.1"/>
    <property type="molecule type" value="Transcribed_RNA"/>
</dbReference>
<evidence type="ECO:0000259" key="1">
    <source>
        <dbReference type="SMART" id="SM00128"/>
    </source>
</evidence>
<dbReference type="InterPro" id="IPR000300">
    <property type="entry name" value="IPPc"/>
</dbReference>
<organism evidence="2">
    <name type="scientific">Alexandrium monilatum</name>
    <dbReference type="NCBI Taxonomy" id="311494"/>
    <lineage>
        <taxon>Eukaryota</taxon>
        <taxon>Sar</taxon>
        <taxon>Alveolata</taxon>
        <taxon>Dinophyceae</taxon>
        <taxon>Gonyaulacales</taxon>
        <taxon>Pyrocystaceae</taxon>
        <taxon>Alexandrium</taxon>
    </lineage>
</organism>
<gene>
    <name evidence="2" type="ORF">AMON00008_LOCUS24875</name>
</gene>
<name>A0A7S4V6A4_9DINO</name>
<dbReference type="GO" id="GO:0004439">
    <property type="term" value="F:phosphatidylinositol-4,5-bisphosphate 5-phosphatase activity"/>
    <property type="evidence" value="ECO:0007669"/>
    <property type="project" value="TreeGrafter"/>
</dbReference>
<dbReference type="GO" id="GO:0046856">
    <property type="term" value="P:phosphatidylinositol dephosphorylation"/>
    <property type="evidence" value="ECO:0007669"/>
    <property type="project" value="InterPro"/>
</dbReference>
<dbReference type="Pfam" id="PF22669">
    <property type="entry name" value="Exo_endo_phos2"/>
    <property type="match status" value="2"/>
</dbReference>
<dbReference type="SMART" id="SM00128">
    <property type="entry name" value="IPPc"/>
    <property type="match status" value="1"/>
</dbReference>
<protein>
    <recommendedName>
        <fullName evidence="1">Inositol polyphosphate-related phosphatase domain-containing protein</fullName>
    </recommendedName>
</protein>
<accession>A0A7S4V6A4</accession>
<dbReference type="Gene3D" id="3.60.10.10">
    <property type="entry name" value="Endonuclease/exonuclease/phosphatase"/>
    <property type="match status" value="2"/>
</dbReference>
<dbReference type="InterPro" id="IPR046985">
    <property type="entry name" value="IP5"/>
</dbReference>
<dbReference type="AlphaFoldDB" id="A0A7S4V6A4"/>
<feature type="domain" description="Inositol polyphosphate-related phosphatase" evidence="1">
    <location>
        <begin position="108"/>
        <end position="553"/>
    </location>
</feature>
<dbReference type="InterPro" id="IPR036691">
    <property type="entry name" value="Endo/exonu/phosph_ase_sf"/>
</dbReference>
<sequence>MGCCCSCQSSTTAGSQLPLPQVTWDGGGVDGLCHGVEVGGIPLSYFLSQFSGLGPDERMEVSTAVVSDLRPSGLAAASAAQSDSHSQGCRLPGAPFRSTPSGGLCSRRPVRVGVFSWNVGGISDNRKEAGAGIHESSRGDVLKVLAAAVEELGAVELIIVGLQETISLTPQNAMKVMSSAGDSRRNQQFYSWPATVAQWVELLNRGLNARSGRNAPTSLSDAVRRQASDDVGSFALYGQPVYLFGMLLCVFCRTELLKHIKDFGMAEKAMDDHFNSGAKGVVACRFVLFDRSFCFINCHLSAQKRNGRKYNLKSFEKRVMQIQRIWTEVKFKSQVDQMVYPVSAHRAVFLLGDTNFRISAHHRWFLKGSKDFHATGRQACSDLWDHDQLFQELNRQRTEHGLEGRSSGRASFMSNASAGSRTSFQAGHMPTYTSYATHESGKSSGAAVDASVSKTDTALSEVGNKALLLWREPVPSGIVGPPFPPTFKLDVPGPGYSKKRVPAWTDRVLFRSQHAEPLVYGSIQQAEVLKPPRNISDHDPVFARFEVECVTVHSRKLAHLIREVRRPSGCSPASHPGQRHSFEQALAFQASVVEAAQPEIEDMARRLFLGFEEIGGNSDVANASASQFLEYQEECWHLLCEHFEAIVTDSLRLAASENRGTLDTAVTNRAVQEVLVRLRDNRRSRAVHCI</sequence>